<evidence type="ECO:0000313" key="2">
    <source>
        <dbReference type="EMBL" id="OMJ65597.1"/>
    </source>
</evidence>
<keyword evidence="1" id="KW-0175">Coiled coil</keyword>
<reference evidence="2 3" key="1">
    <citation type="submission" date="2016-11" db="EMBL/GenBank/DDBJ databases">
        <title>The macronuclear genome of Stentor coeruleus: a giant cell with tiny introns.</title>
        <authorList>
            <person name="Slabodnick M."/>
            <person name="Ruby J.G."/>
            <person name="Reiff S.B."/>
            <person name="Swart E.C."/>
            <person name="Gosai S."/>
            <person name="Prabakaran S."/>
            <person name="Witkowska E."/>
            <person name="Larue G.E."/>
            <person name="Fisher S."/>
            <person name="Freeman R.M."/>
            <person name="Gunawardena J."/>
            <person name="Chu W."/>
            <person name="Stover N.A."/>
            <person name="Gregory B.D."/>
            <person name="Nowacki M."/>
            <person name="Derisi J."/>
            <person name="Roy S.W."/>
            <person name="Marshall W.F."/>
            <person name="Sood P."/>
        </authorList>
    </citation>
    <scope>NUCLEOTIDE SEQUENCE [LARGE SCALE GENOMIC DNA]</scope>
    <source>
        <strain evidence="2">WM001</strain>
    </source>
</reference>
<gene>
    <name evidence="2" type="ORF">SteCoe_37929</name>
</gene>
<accession>A0A1R2AM47</accession>
<comment type="caution">
    <text evidence="2">The sequence shown here is derived from an EMBL/GenBank/DDBJ whole genome shotgun (WGS) entry which is preliminary data.</text>
</comment>
<dbReference type="AlphaFoldDB" id="A0A1R2AM47"/>
<organism evidence="2 3">
    <name type="scientific">Stentor coeruleus</name>
    <dbReference type="NCBI Taxonomy" id="5963"/>
    <lineage>
        <taxon>Eukaryota</taxon>
        <taxon>Sar</taxon>
        <taxon>Alveolata</taxon>
        <taxon>Ciliophora</taxon>
        <taxon>Postciliodesmatophora</taxon>
        <taxon>Heterotrichea</taxon>
        <taxon>Heterotrichida</taxon>
        <taxon>Stentoridae</taxon>
        <taxon>Stentor</taxon>
    </lineage>
</organism>
<keyword evidence="3" id="KW-1185">Reference proteome</keyword>
<dbReference type="EMBL" id="MPUH01002039">
    <property type="protein sequence ID" value="OMJ65597.1"/>
    <property type="molecule type" value="Genomic_DNA"/>
</dbReference>
<evidence type="ECO:0000256" key="1">
    <source>
        <dbReference type="SAM" id="Coils"/>
    </source>
</evidence>
<evidence type="ECO:0000313" key="3">
    <source>
        <dbReference type="Proteomes" id="UP000187209"/>
    </source>
</evidence>
<feature type="coiled-coil region" evidence="1">
    <location>
        <begin position="80"/>
        <end position="110"/>
    </location>
</feature>
<sequence>MARKLNLYVPTISECTIQKSVTEVHKTDNPKLLEDKVSRNFQSSASLRMVRENLAKTSEIMRKALGQNASQSFEKNEKSHEDLVKEILILKKKVAQLEKDKLELQRYKESALLNLRENEHERHDDKTLLTKNVTNSHTNNHSEIQFLTSSVLRIINSVLGRLKNKPSWDTVFHKKIVSETLFLDKIHNKHYGVALFQTFDFLNEVLACDSPNKRQGTEVVTMSERKENIQRLYRQLSETIQNRKSPVTVKTNLLKFSSCKD</sequence>
<dbReference type="Proteomes" id="UP000187209">
    <property type="component" value="Unassembled WGS sequence"/>
</dbReference>
<protein>
    <submittedName>
        <fullName evidence="2">Uncharacterized protein</fullName>
    </submittedName>
</protein>
<name>A0A1R2AM47_9CILI</name>
<proteinExistence type="predicted"/>